<name>A0A9D4JKM9_DREPO</name>
<dbReference type="EMBL" id="JAIWYP010000006">
    <property type="protein sequence ID" value="KAH3812313.1"/>
    <property type="molecule type" value="Genomic_DNA"/>
</dbReference>
<sequence>MDDKDTLIISNTETGVQELSEQTAREKKDIESAVMDGKDTLISTTDTGVRKMSEYTASGKQCRFNIKHSGIYARTDRIDSKRET</sequence>
<gene>
    <name evidence="1" type="ORF">DPMN_140742</name>
</gene>
<comment type="caution">
    <text evidence="1">The sequence shown here is derived from an EMBL/GenBank/DDBJ whole genome shotgun (WGS) entry which is preliminary data.</text>
</comment>
<reference evidence="1" key="1">
    <citation type="journal article" date="2019" name="bioRxiv">
        <title>The Genome of the Zebra Mussel, Dreissena polymorpha: A Resource for Invasive Species Research.</title>
        <authorList>
            <person name="McCartney M.A."/>
            <person name="Auch B."/>
            <person name="Kono T."/>
            <person name="Mallez S."/>
            <person name="Zhang Y."/>
            <person name="Obille A."/>
            <person name="Becker A."/>
            <person name="Abrahante J.E."/>
            <person name="Garbe J."/>
            <person name="Badalamenti J.P."/>
            <person name="Herman A."/>
            <person name="Mangelson H."/>
            <person name="Liachko I."/>
            <person name="Sullivan S."/>
            <person name="Sone E.D."/>
            <person name="Koren S."/>
            <person name="Silverstein K.A.T."/>
            <person name="Beckman K.B."/>
            <person name="Gohl D.M."/>
        </authorList>
    </citation>
    <scope>NUCLEOTIDE SEQUENCE</scope>
    <source>
        <strain evidence="1">Duluth1</strain>
        <tissue evidence="1">Whole animal</tissue>
    </source>
</reference>
<proteinExistence type="predicted"/>
<evidence type="ECO:0000313" key="2">
    <source>
        <dbReference type="Proteomes" id="UP000828390"/>
    </source>
</evidence>
<protein>
    <submittedName>
        <fullName evidence="1">Uncharacterized protein</fullName>
    </submittedName>
</protein>
<dbReference type="AlphaFoldDB" id="A0A9D4JKM9"/>
<organism evidence="1 2">
    <name type="scientific">Dreissena polymorpha</name>
    <name type="common">Zebra mussel</name>
    <name type="synonym">Mytilus polymorpha</name>
    <dbReference type="NCBI Taxonomy" id="45954"/>
    <lineage>
        <taxon>Eukaryota</taxon>
        <taxon>Metazoa</taxon>
        <taxon>Spiralia</taxon>
        <taxon>Lophotrochozoa</taxon>
        <taxon>Mollusca</taxon>
        <taxon>Bivalvia</taxon>
        <taxon>Autobranchia</taxon>
        <taxon>Heteroconchia</taxon>
        <taxon>Euheterodonta</taxon>
        <taxon>Imparidentia</taxon>
        <taxon>Neoheterodontei</taxon>
        <taxon>Myida</taxon>
        <taxon>Dreissenoidea</taxon>
        <taxon>Dreissenidae</taxon>
        <taxon>Dreissena</taxon>
    </lineage>
</organism>
<keyword evidence="2" id="KW-1185">Reference proteome</keyword>
<dbReference type="Proteomes" id="UP000828390">
    <property type="component" value="Unassembled WGS sequence"/>
</dbReference>
<accession>A0A9D4JKM9</accession>
<reference evidence="1" key="2">
    <citation type="submission" date="2020-11" db="EMBL/GenBank/DDBJ databases">
        <authorList>
            <person name="McCartney M.A."/>
            <person name="Auch B."/>
            <person name="Kono T."/>
            <person name="Mallez S."/>
            <person name="Becker A."/>
            <person name="Gohl D.M."/>
            <person name="Silverstein K.A.T."/>
            <person name="Koren S."/>
            <person name="Bechman K.B."/>
            <person name="Herman A."/>
            <person name="Abrahante J.E."/>
            <person name="Garbe J."/>
        </authorList>
    </citation>
    <scope>NUCLEOTIDE SEQUENCE</scope>
    <source>
        <strain evidence="1">Duluth1</strain>
        <tissue evidence="1">Whole animal</tissue>
    </source>
</reference>
<evidence type="ECO:0000313" key="1">
    <source>
        <dbReference type="EMBL" id="KAH3812313.1"/>
    </source>
</evidence>